<keyword evidence="4" id="KW-0067">ATP-binding</keyword>
<feature type="domain" description="Helicase ATP-binding" evidence="6">
    <location>
        <begin position="260"/>
        <end position="440"/>
    </location>
</feature>
<dbReference type="Proteomes" id="UP000776252">
    <property type="component" value="Unassembled WGS sequence"/>
</dbReference>
<dbReference type="Pfam" id="PF22590">
    <property type="entry name" value="Cas3-like_C_2"/>
    <property type="match status" value="1"/>
</dbReference>
<protein>
    <submittedName>
        <fullName evidence="8">CRISPR-associated helicase Cas3</fullName>
    </submittedName>
</protein>
<sequence>MLCAHINPITLKEQSVKEHLDNVSKMSMEYGAKVSLENTGELIGILHDMGKETNKFDKYIHYSSSHPSDKSLRGTINHSTAGAKFIYDNFYNTTDMFQKFTAQLISLAICSHHGGLIDCLDLKGIDIFTNKMETDKDILYDEALRNFKLEYSGIEHIKDLFNKSKDEIENIFININKIDGSAKFGHFAAGMLEKYLFSCVIDADRYDTYTFMEGKDQKKSIDKLDLWNELVDKLETKLESYPKLTKIDLLREEVSIACKNFAENKPGIYQLAVPTGGGKTLSSLRYALGHAKKFDKDRIFYIIPFTTIIDQNAKDIKDILCRDDIILEHHSNLVVDNQQEDYKLLTERWDSPIVLTTMVQFLDTLFSGGTQGVRRMHNLANSIIIFDEIQAIPIKCINMFNSAINFLANICNATIILCTATQPLLSTTKMPLMLSENANIITDIHEKFKQFKRVNLVDKRIVGGYSVSTLKEFILEIMEKLDSASEIKDKLASVLAIFNTKNAAKDVFNELKKANADLPKEKQYLIFHLSTNMCPSHRMKILKDMREKLGHQRIICISTQLIEAGVNISFGCVVRSLAGLDSIAQAAGRCNRHGESSCSDVYIVNVEGENVSKLVDIKEGQECTKRVLDEFKANPNIFDNDLLSPKTMERYYKYYYYNRSAEMDYTLPKPDNDNSMYDLLSTNSEGGNSFNSRNTCKSKLMLKQGFKTAGKDFQVIDQNITGVIVPYEEGEELITLINGQCSLGELKQYLRKAQQFSVNIYETDKRKLEQMGGLIGLKDNAIITLRKEFYTEDAGVTFENAPMEFCNF</sequence>
<evidence type="ECO:0000256" key="1">
    <source>
        <dbReference type="ARBA" id="ARBA00022741"/>
    </source>
</evidence>
<evidence type="ECO:0000256" key="2">
    <source>
        <dbReference type="ARBA" id="ARBA00022801"/>
    </source>
</evidence>
<dbReference type="InterPro" id="IPR014001">
    <property type="entry name" value="Helicase_ATP-bd"/>
</dbReference>
<name>A0ABS6BRE0_9CLOT</name>
<keyword evidence="3" id="KW-0347">Helicase</keyword>
<keyword evidence="1" id="KW-0547">Nucleotide-binding</keyword>
<dbReference type="SMART" id="SM00490">
    <property type="entry name" value="HELICc"/>
    <property type="match status" value="1"/>
</dbReference>
<keyword evidence="9" id="KW-1185">Reference proteome</keyword>
<evidence type="ECO:0000259" key="6">
    <source>
        <dbReference type="PROSITE" id="PS51192"/>
    </source>
</evidence>
<reference evidence="8 9" key="1">
    <citation type="submission" date="2021-06" db="EMBL/GenBank/DDBJ databases">
        <title>Clostridia strains as spoilage organisms.</title>
        <authorList>
            <person name="Wambui J."/>
            <person name="Stephan R."/>
            <person name="Stevens M.J.A."/>
        </authorList>
    </citation>
    <scope>NUCLEOTIDE SEQUENCE [LARGE SCALE GENOMIC DNA]</scope>
    <source>
        <strain evidence="8 9">DSM 14204</strain>
    </source>
</reference>
<dbReference type="InterPro" id="IPR054712">
    <property type="entry name" value="Cas3-like_dom"/>
</dbReference>
<comment type="caution">
    <text evidence="8">The sequence shown here is derived from an EMBL/GenBank/DDBJ whole genome shotgun (WGS) entry which is preliminary data.</text>
</comment>
<proteinExistence type="predicted"/>
<evidence type="ECO:0000313" key="8">
    <source>
        <dbReference type="EMBL" id="MBU3159497.1"/>
    </source>
</evidence>
<dbReference type="InterPro" id="IPR011545">
    <property type="entry name" value="DEAD/DEAH_box_helicase_dom"/>
</dbReference>
<dbReference type="EMBL" id="JAHLDV010000010">
    <property type="protein sequence ID" value="MBU3159497.1"/>
    <property type="molecule type" value="Genomic_DNA"/>
</dbReference>
<feature type="domain" description="HD Cas3-type" evidence="7">
    <location>
        <begin position="9"/>
        <end position="206"/>
    </location>
</feature>
<dbReference type="NCBIfam" id="TIGR01587">
    <property type="entry name" value="cas3_core"/>
    <property type="match status" value="1"/>
</dbReference>
<dbReference type="InterPro" id="IPR006474">
    <property type="entry name" value="Helicase_Cas3_CRISPR-ass_core"/>
</dbReference>
<dbReference type="CDD" id="cd09641">
    <property type="entry name" value="Cas3''_I"/>
    <property type="match status" value="1"/>
</dbReference>
<organism evidence="8 9">
    <name type="scientific">Clostridium frigoris</name>
    <dbReference type="NCBI Taxonomy" id="205327"/>
    <lineage>
        <taxon>Bacteria</taxon>
        <taxon>Bacillati</taxon>
        <taxon>Bacillota</taxon>
        <taxon>Clostridia</taxon>
        <taxon>Eubacteriales</taxon>
        <taxon>Clostridiaceae</taxon>
        <taxon>Clostridium</taxon>
    </lineage>
</organism>
<dbReference type="SMART" id="SM00487">
    <property type="entry name" value="DEXDc"/>
    <property type="match status" value="1"/>
</dbReference>
<dbReference type="PROSITE" id="PS51643">
    <property type="entry name" value="HD_CAS3"/>
    <property type="match status" value="1"/>
</dbReference>
<evidence type="ECO:0000256" key="3">
    <source>
        <dbReference type="ARBA" id="ARBA00022806"/>
    </source>
</evidence>
<dbReference type="PROSITE" id="PS51192">
    <property type="entry name" value="HELICASE_ATP_BIND_1"/>
    <property type="match status" value="1"/>
</dbReference>
<dbReference type="CDD" id="cd17930">
    <property type="entry name" value="DEXHc_cas3"/>
    <property type="match status" value="1"/>
</dbReference>
<keyword evidence="2" id="KW-0378">Hydrolase</keyword>
<gene>
    <name evidence="8" type="primary">cas3</name>
    <name evidence="8" type="ORF">KPL37_06975</name>
</gene>
<evidence type="ECO:0000313" key="9">
    <source>
        <dbReference type="Proteomes" id="UP000776252"/>
    </source>
</evidence>
<dbReference type="RefSeq" id="WP_216147091.1">
    <property type="nucleotide sequence ID" value="NZ_JAHLDV010000010.1"/>
</dbReference>
<evidence type="ECO:0000256" key="5">
    <source>
        <dbReference type="ARBA" id="ARBA00023118"/>
    </source>
</evidence>
<dbReference type="NCBIfam" id="TIGR01596">
    <property type="entry name" value="cas3_HD"/>
    <property type="match status" value="1"/>
</dbReference>
<dbReference type="Pfam" id="PF00270">
    <property type="entry name" value="DEAD"/>
    <property type="match status" value="1"/>
</dbReference>
<dbReference type="InterPro" id="IPR006483">
    <property type="entry name" value="CRISPR-assoc_Cas3_HD"/>
</dbReference>
<evidence type="ECO:0000256" key="4">
    <source>
        <dbReference type="ARBA" id="ARBA00022840"/>
    </source>
</evidence>
<keyword evidence="5" id="KW-0051">Antiviral defense</keyword>
<accession>A0ABS6BRE0</accession>
<evidence type="ECO:0000259" key="7">
    <source>
        <dbReference type="PROSITE" id="PS51643"/>
    </source>
</evidence>
<dbReference type="InterPro" id="IPR001650">
    <property type="entry name" value="Helicase_C-like"/>
</dbReference>